<accession>A0AA49A7C4</accession>
<keyword evidence="7 10" id="KW-0732">Signal</keyword>
<evidence type="ECO:0000256" key="4">
    <source>
        <dbReference type="ARBA" id="ARBA00006463"/>
    </source>
</evidence>
<dbReference type="RefSeq" id="WP_206088826.1">
    <property type="nucleotide sequence ID" value="NZ_CP065053.1"/>
</dbReference>
<evidence type="ECO:0000256" key="10">
    <source>
        <dbReference type="RuleBase" id="RU367009"/>
    </source>
</evidence>
<keyword evidence="6 10" id="KW-0964">Secreted</keyword>
<evidence type="ECO:0000256" key="5">
    <source>
        <dbReference type="ARBA" id="ARBA00012272"/>
    </source>
</evidence>
<gene>
    <name evidence="11" type="ORF">IV454_28055</name>
</gene>
<protein>
    <recommendedName>
        <fullName evidence="5 10">Pectate lyase</fullName>
        <ecNumber evidence="5 10">4.2.2.2</ecNumber>
    </recommendedName>
</protein>
<sequence length="270" mass="28156">MKRFNALLFAVIGLFVATSVSAAPGKRLVPSCTKVPVTQTTEVPANTVFDGLVKYGKMVCLVGNAKNMNGSQSEKQIPHFNLGVGATLKNVVLGDPAMGAGRNLLAGGADGVHCEGNCKIENVYWGDVGEDAATLKGAGTMTVSGGAAYKAADKMFQNNGANSKIVITNFYAEEGGKLYRSCGNCSKQYARSVTISGVTIYNLNAGVGVNSSFDASKLPALANAYDVATMSDFVSNKPSSRCATFIGTSKGHEPGKDKNVDNIARACIFK</sequence>
<dbReference type="SUPFAM" id="SSF51126">
    <property type="entry name" value="Pectin lyase-like"/>
    <property type="match status" value="1"/>
</dbReference>
<dbReference type="PANTHER" id="PTHR33407">
    <property type="entry name" value="PECTATE LYASE F-RELATED"/>
    <property type="match status" value="1"/>
</dbReference>
<evidence type="ECO:0000313" key="12">
    <source>
        <dbReference type="Proteomes" id="UP000662888"/>
    </source>
</evidence>
<evidence type="ECO:0000256" key="9">
    <source>
        <dbReference type="ARBA" id="ARBA00023239"/>
    </source>
</evidence>
<proteinExistence type="inferred from homology"/>
<dbReference type="EMBL" id="CP065053">
    <property type="protein sequence ID" value="QPI49263.1"/>
    <property type="molecule type" value="Genomic_DNA"/>
</dbReference>
<dbReference type="GO" id="GO:0016829">
    <property type="term" value="F:lyase activity"/>
    <property type="evidence" value="ECO:0007669"/>
    <property type="project" value="UniProtKB-KW"/>
</dbReference>
<dbReference type="InterPro" id="IPR012334">
    <property type="entry name" value="Pectin_lyas_fold"/>
</dbReference>
<dbReference type="InterPro" id="IPR004898">
    <property type="entry name" value="Pectate_lyase_PlyH/PlyE-like"/>
</dbReference>
<comment type="similarity">
    <text evidence="4 10">Belongs to the polysaccharide lyase 3 family.</text>
</comment>
<reference evidence="11 12" key="1">
    <citation type="submission" date="2020-11" db="EMBL/GenBank/DDBJ databases">
        <authorList>
            <person name="Sun Q."/>
        </authorList>
    </citation>
    <scope>NUCLEOTIDE SEQUENCE [LARGE SCALE GENOMIC DNA]</scope>
    <source>
        <strain evidence="11 12">P8398</strain>
    </source>
</reference>
<evidence type="ECO:0000256" key="8">
    <source>
        <dbReference type="ARBA" id="ARBA00022837"/>
    </source>
</evidence>
<dbReference type="Proteomes" id="UP000662888">
    <property type="component" value="Chromosome"/>
</dbReference>
<comment type="function">
    <text evidence="10">Catalyzes the depolymerization of both polygalacturonate and pectins of methyl esterification degree from 22 to 89%, with an endo mode of action. In contrast to the majority of pectate lyases, displays high activity on highly methylated pectins.</text>
</comment>
<evidence type="ECO:0000256" key="6">
    <source>
        <dbReference type="ARBA" id="ARBA00022525"/>
    </source>
</evidence>
<dbReference type="Pfam" id="PF03211">
    <property type="entry name" value="Pectate_lyase"/>
    <property type="match status" value="1"/>
</dbReference>
<evidence type="ECO:0000256" key="2">
    <source>
        <dbReference type="ARBA" id="ARBA00001913"/>
    </source>
</evidence>
<name>A0AA49A7C4_9BURK</name>
<feature type="signal peptide" evidence="10">
    <location>
        <begin position="1"/>
        <end position="22"/>
    </location>
</feature>
<evidence type="ECO:0000256" key="7">
    <source>
        <dbReference type="ARBA" id="ARBA00022729"/>
    </source>
</evidence>
<keyword evidence="9 10" id="KW-0456">Lyase</keyword>
<feature type="chain" id="PRO_5044959814" description="Pectate lyase" evidence="10">
    <location>
        <begin position="23"/>
        <end position="270"/>
    </location>
</feature>
<keyword evidence="8 10" id="KW-0106">Calcium</keyword>
<evidence type="ECO:0000256" key="3">
    <source>
        <dbReference type="ARBA" id="ARBA00004613"/>
    </source>
</evidence>
<evidence type="ECO:0000256" key="1">
    <source>
        <dbReference type="ARBA" id="ARBA00000695"/>
    </source>
</evidence>
<comment type="subcellular location">
    <subcellularLocation>
        <location evidence="3 10">Secreted</location>
    </subcellularLocation>
</comment>
<evidence type="ECO:0000313" key="11">
    <source>
        <dbReference type="EMBL" id="QPI49263.1"/>
    </source>
</evidence>
<dbReference type="Gene3D" id="2.160.20.10">
    <property type="entry name" value="Single-stranded right-handed beta-helix, Pectin lyase-like"/>
    <property type="match status" value="1"/>
</dbReference>
<organism evidence="11 12">
    <name type="scientific">Massilia antarctica</name>
    <dbReference type="NCBI Taxonomy" id="2765360"/>
    <lineage>
        <taxon>Bacteria</taxon>
        <taxon>Pseudomonadati</taxon>
        <taxon>Pseudomonadota</taxon>
        <taxon>Betaproteobacteria</taxon>
        <taxon>Burkholderiales</taxon>
        <taxon>Oxalobacteraceae</taxon>
        <taxon>Telluria group</taxon>
        <taxon>Massilia</taxon>
    </lineage>
</organism>
<dbReference type="PANTHER" id="PTHR33407:SF9">
    <property type="entry name" value="PECTATE LYASE F-RELATED"/>
    <property type="match status" value="1"/>
</dbReference>
<keyword evidence="12" id="KW-1185">Reference proteome</keyword>
<dbReference type="InterPro" id="IPR011050">
    <property type="entry name" value="Pectin_lyase_fold/virulence"/>
</dbReference>
<dbReference type="EC" id="4.2.2.2" evidence="5 10"/>
<comment type="cofactor">
    <cofactor evidence="2 10">
        <name>Ca(2+)</name>
        <dbReference type="ChEBI" id="CHEBI:29108"/>
    </cofactor>
</comment>
<comment type="catalytic activity">
    <reaction evidence="1 10">
        <text>Eliminative cleavage of (1-&gt;4)-alpha-D-galacturonan to give oligosaccharides with 4-deoxy-alpha-D-galact-4-enuronosyl groups at their non-reducing ends.</text>
        <dbReference type="EC" id="4.2.2.2"/>
    </reaction>
</comment>